<evidence type="ECO:0000313" key="3">
    <source>
        <dbReference type="Proteomes" id="UP000214610"/>
    </source>
</evidence>
<dbReference type="Pfam" id="PF01609">
    <property type="entry name" value="DDE_Tnp_1"/>
    <property type="match status" value="1"/>
</dbReference>
<sequence>MKTDTSQTNFDPSAQENYFIKSGVISPIFIKNNHGIRYAIFYRNKWEGSTCQKQFQKTVGRIFDDDSVELGKKFLSQFPALKDCKATLSGRTIRLAGPNIAVLPPLEPMAQQRQAFFDELDQNTRLSAGASYVLWQIAQQNHLLTDLEDVFGKNRAAVLLSLAIFFASDPGAVASEFEIYSHHTWLPCSPLSSQEVSEVFQSILNPEVMRFLHKRIQHSKSSEQNSLYWSFDTTSISSYSETIRKTAYGYSKENPELPQLNLGLIVSENSGEPLYYKVLEGSISDPLALRQLLVDTAQLDTSNVSLVMDRAFSSPSLLDQLYKNNLGFICGSKTNLNYCKSVINSFARELQLGGVDTFLEEYGLQAKTSSTTWSYYDPSTGYRERKPLYIHVYLDPFRAAGERETLLKKLKKLQKKIKAKSPLNKPEADLRKQFFIKGSLGWAYDKELWQQNEKLLGLFVLVSSSVSSAAEALRIYRQRDIVEKNFNNLKERCSGRRMRCQESALEGKVFVLFLSLILLMNLKMRFHRAREEENCQEEKAKFLPDDVPDFLRSLSVIDVTSRKSENNQFFYWDLIPKKIRLTLEAIGIKEPPRFIT</sequence>
<dbReference type="Proteomes" id="UP000214610">
    <property type="component" value="Unassembled WGS sequence"/>
</dbReference>
<organism evidence="2 3">
    <name type="scientific">Turicimonas muris</name>
    <dbReference type="NCBI Taxonomy" id="1796652"/>
    <lineage>
        <taxon>Bacteria</taxon>
        <taxon>Pseudomonadati</taxon>
        <taxon>Pseudomonadota</taxon>
        <taxon>Betaproteobacteria</taxon>
        <taxon>Burkholderiales</taxon>
        <taxon>Sutterellaceae</taxon>
        <taxon>Turicimonas</taxon>
    </lineage>
</organism>
<dbReference type="GeneID" id="78361815"/>
<evidence type="ECO:0000259" key="1">
    <source>
        <dbReference type="Pfam" id="PF01609"/>
    </source>
</evidence>
<evidence type="ECO:0000313" key="2">
    <source>
        <dbReference type="EMBL" id="OXE44454.1"/>
    </source>
</evidence>
<dbReference type="InterPro" id="IPR002559">
    <property type="entry name" value="Transposase_11"/>
</dbReference>
<dbReference type="InterPro" id="IPR012337">
    <property type="entry name" value="RNaseH-like_sf"/>
</dbReference>
<protein>
    <recommendedName>
        <fullName evidence="1">Transposase IS4-like domain-containing protein</fullName>
    </recommendedName>
</protein>
<dbReference type="AlphaFoldDB" id="A0A227KDB1"/>
<name>A0A227KDB1_9BURK</name>
<reference evidence="3" key="1">
    <citation type="submission" date="2017-05" db="EMBL/GenBank/DDBJ databases">
        <title>Improved OligoMM genomes.</title>
        <authorList>
            <person name="Garzetti D."/>
        </authorList>
    </citation>
    <scope>NUCLEOTIDE SEQUENCE [LARGE SCALE GENOMIC DNA]</scope>
    <source>
        <strain evidence="3">YL45</strain>
    </source>
</reference>
<accession>A0A227KDB1</accession>
<dbReference type="SUPFAM" id="SSF53098">
    <property type="entry name" value="Ribonuclease H-like"/>
    <property type="match status" value="1"/>
</dbReference>
<dbReference type="PANTHER" id="PTHR34614">
    <property type="match status" value="1"/>
</dbReference>
<dbReference type="PANTHER" id="PTHR34614:SF2">
    <property type="entry name" value="TRANSPOSASE IS4-LIKE DOMAIN-CONTAINING PROTEIN"/>
    <property type="match status" value="1"/>
</dbReference>
<feature type="domain" description="Transposase IS4-like" evidence="1">
    <location>
        <begin position="233"/>
        <end position="516"/>
    </location>
</feature>
<proteinExistence type="predicted"/>
<dbReference type="RefSeq" id="WP_066593622.1">
    <property type="nucleotide sequence ID" value="NZ_CP065313.1"/>
</dbReference>
<keyword evidence="3" id="KW-1185">Reference proteome</keyword>
<dbReference type="GO" id="GO:0004803">
    <property type="term" value="F:transposase activity"/>
    <property type="evidence" value="ECO:0007669"/>
    <property type="project" value="InterPro"/>
</dbReference>
<dbReference type="GO" id="GO:0006313">
    <property type="term" value="P:DNA transposition"/>
    <property type="evidence" value="ECO:0007669"/>
    <property type="project" value="InterPro"/>
</dbReference>
<dbReference type="GO" id="GO:0003677">
    <property type="term" value="F:DNA binding"/>
    <property type="evidence" value="ECO:0007669"/>
    <property type="project" value="InterPro"/>
</dbReference>
<comment type="caution">
    <text evidence="2">The sequence shown here is derived from an EMBL/GenBank/DDBJ whole genome shotgun (WGS) entry which is preliminary data.</text>
</comment>
<dbReference type="EMBL" id="NHMP01000011">
    <property type="protein sequence ID" value="OXE44454.1"/>
    <property type="molecule type" value="Genomic_DNA"/>
</dbReference>
<gene>
    <name evidence="2" type="ORF">ADH67_12045</name>
</gene>